<dbReference type="Gene3D" id="1.10.1530.10">
    <property type="match status" value="1"/>
</dbReference>
<dbReference type="Proteomes" id="UP001172681">
    <property type="component" value="Unassembled WGS sequence"/>
</dbReference>
<evidence type="ECO:0000256" key="1">
    <source>
        <dbReference type="ARBA" id="ARBA00006056"/>
    </source>
</evidence>
<evidence type="ECO:0000313" key="3">
    <source>
        <dbReference type="EMBL" id="KAJ9632588.1"/>
    </source>
</evidence>
<gene>
    <name evidence="3" type="ORF">H2204_007892</name>
</gene>
<dbReference type="AlphaFoldDB" id="A0AA38Y180"/>
<dbReference type="PANTHER" id="PTHR11091">
    <property type="entry name" value="OXIDOREDUCTASE-RELATED"/>
    <property type="match status" value="1"/>
</dbReference>
<dbReference type="InterPro" id="IPR036111">
    <property type="entry name" value="Mal/L-sulfo/L-lacto_DH-like_sf"/>
</dbReference>
<dbReference type="Pfam" id="PF02615">
    <property type="entry name" value="Ldh_2"/>
    <property type="match status" value="1"/>
</dbReference>
<sequence length="330" mass="35181">MRVTVQKAEDLANKALTKLGYSPEDTATISHHLIDSELRGYGIAGLARILSIADRFAGLQQNQPPSSIEVTTESPTSAQLDGHDTLGYLVAHKATKLAIQKAKGSGVSAVGANGTYYTGMLSYYAEMAAAEDLVTIIASNCTPWVAPEGTFKPLVGTNPFCIGVPTDTKVPIIYDIGTSKIIHAQAMLARRKGEQLPPDTAYDEDGEMTTDPDKALKGALKVWGGAKGSGLAIAVQLLGILAGSPALPPDLQDFGYFIMAIDPSKFRPMGDFKREVGKLIEAFHTAPSLSGAALRMPFERSNRRRAEIKAGGVLDVDDVVVERLEKLIQG</sequence>
<reference evidence="3" key="1">
    <citation type="submission" date="2022-10" db="EMBL/GenBank/DDBJ databases">
        <title>Culturing micro-colonial fungi from biological soil crusts in the Mojave desert and describing Neophaeococcomyces mojavensis, and introducing the new genera and species Taxawa tesnikishii.</title>
        <authorList>
            <person name="Kurbessoian T."/>
            <person name="Stajich J.E."/>
        </authorList>
    </citation>
    <scope>NUCLEOTIDE SEQUENCE</scope>
    <source>
        <strain evidence="3">TK_35</strain>
    </source>
</reference>
<proteinExistence type="inferred from homology"/>
<dbReference type="InterPro" id="IPR043143">
    <property type="entry name" value="Mal/L-sulf/L-lact_DH-like_NADP"/>
</dbReference>
<evidence type="ECO:0000313" key="4">
    <source>
        <dbReference type="Proteomes" id="UP001172681"/>
    </source>
</evidence>
<evidence type="ECO:0000256" key="2">
    <source>
        <dbReference type="ARBA" id="ARBA00023002"/>
    </source>
</evidence>
<name>A0AA38Y180_9EURO</name>
<dbReference type="SUPFAM" id="SSF89733">
    <property type="entry name" value="L-sulfolactate dehydrogenase-like"/>
    <property type="match status" value="1"/>
</dbReference>
<dbReference type="InterPro" id="IPR043144">
    <property type="entry name" value="Mal/L-sulf/L-lact_DH-like_ah"/>
</dbReference>
<comment type="caution">
    <text evidence="3">The sequence shown here is derived from an EMBL/GenBank/DDBJ whole genome shotgun (WGS) entry which is preliminary data.</text>
</comment>
<dbReference type="GO" id="GO:0016491">
    <property type="term" value="F:oxidoreductase activity"/>
    <property type="evidence" value="ECO:0007669"/>
    <property type="project" value="UniProtKB-KW"/>
</dbReference>
<comment type="similarity">
    <text evidence="1">Belongs to the LDH2/MDH2 oxidoreductase family.</text>
</comment>
<keyword evidence="4" id="KW-1185">Reference proteome</keyword>
<protein>
    <submittedName>
        <fullName evidence="3">Uncharacterized protein</fullName>
    </submittedName>
</protein>
<organism evidence="3 4">
    <name type="scientific">Knufia peltigerae</name>
    <dbReference type="NCBI Taxonomy" id="1002370"/>
    <lineage>
        <taxon>Eukaryota</taxon>
        <taxon>Fungi</taxon>
        <taxon>Dikarya</taxon>
        <taxon>Ascomycota</taxon>
        <taxon>Pezizomycotina</taxon>
        <taxon>Eurotiomycetes</taxon>
        <taxon>Chaetothyriomycetidae</taxon>
        <taxon>Chaetothyriales</taxon>
        <taxon>Trichomeriaceae</taxon>
        <taxon>Knufia</taxon>
    </lineage>
</organism>
<dbReference type="EMBL" id="JAPDRN010000055">
    <property type="protein sequence ID" value="KAJ9632588.1"/>
    <property type="molecule type" value="Genomic_DNA"/>
</dbReference>
<accession>A0AA38Y180</accession>
<dbReference type="Gene3D" id="3.30.1370.60">
    <property type="entry name" value="Hypothetical oxidoreductase yiak, domain 2"/>
    <property type="match status" value="1"/>
</dbReference>
<keyword evidence="2" id="KW-0560">Oxidoreductase</keyword>
<dbReference type="InterPro" id="IPR003767">
    <property type="entry name" value="Malate/L-lactate_DH-like"/>
</dbReference>
<dbReference type="PANTHER" id="PTHR11091:SF0">
    <property type="entry name" value="MALATE DEHYDROGENASE"/>
    <property type="match status" value="1"/>
</dbReference>